<dbReference type="GO" id="GO:0000272">
    <property type="term" value="P:polysaccharide catabolic process"/>
    <property type="evidence" value="ECO:0007669"/>
    <property type="project" value="UniProtKB-KW"/>
</dbReference>
<comment type="caution">
    <text evidence="12">The sequence shown here is derived from an EMBL/GenBank/DDBJ whole genome shotgun (WGS) entry which is preliminary data.</text>
</comment>
<keyword evidence="13" id="KW-1185">Reference proteome</keyword>
<evidence type="ECO:0000256" key="9">
    <source>
        <dbReference type="SAM" id="MobiDB-lite"/>
    </source>
</evidence>
<dbReference type="PROSITE" id="PS52008">
    <property type="entry name" value="GH81"/>
    <property type="match status" value="1"/>
</dbReference>
<keyword evidence="8" id="KW-0624">Polysaccharide degradation</keyword>
<name>A0A9P9EED4_9PLEO</name>
<organism evidence="12 13">
    <name type="scientific">Dendryphion nanum</name>
    <dbReference type="NCBI Taxonomy" id="256645"/>
    <lineage>
        <taxon>Eukaryota</taxon>
        <taxon>Fungi</taxon>
        <taxon>Dikarya</taxon>
        <taxon>Ascomycota</taxon>
        <taxon>Pezizomycotina</taxon>
        <taxon>Dothideomycetes</taxon>
        <taxon>Pleosporomycetidae</taxon>
        <taxon>Pleosporales</taxon>
        <taxon>Torulaceae</taxon>
        <taxon>Dendryphion</taxon>
    </lineage>
</organism>
<dbReference type="InterPro" id="IPR005200">
    <property type="entry name" value="Endo-beta-glucanase"/>
</dbReference>
<evidence type="ECO:0000256" key="8">
    <source>
        <dbReference type="ARBA" id="ARBA00023326"/>
    </source>
</evidence>
<evidence type="ECO:0000313" key="13">
    <source>
        <dbReference type="Proteomes" id="UP000700596"/>
    </source>
</evidence>
<comment type="catalytic activity">
    <reaction evidence="1">
        <text>Hydrolysis of (1-&gt;3)-beta-D-glucosidic linkages in (1-&gt;3)-beta-D-glucans.</text>
        <dbReference type="EC" id="3.2.1.39"/>
    </reaction>
</comment>
<evidence type="ECO:0000256" key="1">
    <source>
        <dbReference type="ARBA" id="ARBA00000382"/>
    </source>
</evidence>
<keyword evidence="5" id="KW-0119">Carbohydrate metabolism</keyword>
<dbReference type="Gene3D" id="2.70.98.30">
    <property type="entry name" value="Golgi alpha-mannosidase II, domain 4"/>
    <property type="match status" value="1"/>
</dbReference>
<evidence type="ECO:0000259" key="11">
    <source>
        <dbReference type="Pfam" id="PF17652"/>
    </source>
</evidence>
<dbReference type="InterPro" id="IPR040720">
    <property type="entry name" value="GH81_C"/>
</dbReference>
<feature type="region of interest" description="Disordered" evidence="9">
    <location>
        <begin position="1"/>
        <end position="20"/>
    </location>
</feature>
<reference evidence="12" key="1">
    <citation type="journal article" date="2021" name="Nat. Commun.">
        <title>Genetic determinants of endophytism in the Arabidopsis root mycobiome.</title>
        <authorList>
            <person name="Mesny F."/>
            <person name="Miyauchi S."/>
            <person name="Thiergart T."/>
            <person name="Pickel B."/>
            <person name="Atanasova L."/>
            <person name="Karlsson M."/>
            <person name="Huettel B."/>
            <person name="Barry K.W."/>
            <person name="Haridas S."/>
            <person name="Chen C."/>
            <person name="Bauer D."/>
            <person name="Andreopoulos W."/>
            <person name="Pangilinan J."/>
            <person name="LaButti K."/>
            <person name="Riley R."/>
            <person name="Lipzen A."/>
            <person name="Clum A."/>
            <person name="Drula E."/>
            <person name="Henrissat B."/>
            <person name="Kohler A."/>
            <person name="Grigoriev I.V."/>
            <person name="Martin F.M."/>
            <person name="Hacquard S."/>
        </authorList>
    </citation>
    <scope>NUCLEOTIDE SEQUENCE</scope>
    <source>
        <strain evidence="12">MPI-CAGE-CH-0243</strain>
    </source>
</reference>
<protein>
    <recommendedName>
        <fullName evidence="3">glucan endo-1,3-beta-D-glucosidase</fullName>
        <ecNumber evidence="3">3.2.1.39</ecNumber>
    </recommendedName>
</protein>
<gene>
    <name evidence="12" type="ORF">B0J11DRAFT_426262</name>
</gene>
<dbReference type="InterPro" id="IPR040451">
    <property type="entry name" value="GH81_N"/>
</dbReference>
<keyword evidence="7" id="KW-0961">Cell wall biogenesis/degradation</keyword>
<dbReference type="Pfam" id="PF17652">
    <property type="entry name" value="Glyco_hydro81C"/>
    <property type="match status" value="1"/>
</dbReference>
<dbReference type="Gene3D" id="1.10.287.1170">
    <property type="entry name" value="glycoside hydrolase family 81 endo-[beta] glucanase"/>
    <property type="match status" value="1"/>
</dbReference>
<dbReference type="GO" id="GO:0042973">
    <property type="term" value="F:glucan endo-1,3-beta-D-glucosidase activity"/>
    <property type="evidence" value="ECO:0007669"/>
    <property type="project" value="UniProtKB-EC"/>
</dbReference>
<proteinExistence type="inferred from homology"/>
<evidence type="ECO:0000313" key="12">
    <source>
        <dbReference type="EMBL" id="KAH7135582.1"/>
    </source>
</evidence>
<evidence type="ECO:0000256" key="3">
    <source>
        <dbReference type="ARBA" id="ARBA00012780"/>
    </source>
</evidence>
<dbReference type="EMBL" id="JAGMWT010000002">
    <property type="protein sequence ID" value="KAH7135582.1"/>
    <property type="molecule type" value="Genomic_DNA"/>
</dbReference>
<dbReference type="OrthoDB" id="4473401at2759"/>
<evidence type="ECO:0000256" key="5">
    <source>
        <dbReference type="ARBA" id="ARBA00023277"/>
    </source>
</evidence>
<dbReference type="PANTHER" id="PTHR31983:SF0">
    <property type="entry name" value="GLUCAN ENDO-1,3-BETA-D-GLUCOSIDASE 2"/>
    <property type="match status" value="1"/>
</dbReference>
<evidence type="ECO:0000259" key="10">
    <source>
        <dbReference type="Pfam" id="PF03639"/>
    </source>
</evidence>
<dbReference type="PANTHER" id="PTHR31983">
    <property type="entry name" value="ENDO-1,3(4)-BETA-GLUCANASE 1"/>
    <property type="match status" value="1"/>
</dbReference>
<dbReference type="GO" id="GO:0009986">
    <property type="term" value="C:cell surface"/>
    <property type="evidence" value="ECO:0007669"/>
    <property type="project" value="TreeGrafter"/>
</dbReference>
<dbReference type="GO" id="GO:0052861">
    <property type="term" value="F:endo-1,3(4)-beta-glucanase activity"/>
    <property type="evidence" value="ECO:0007669"/>
    <property type="project" value="InterPro"/>
</dbReference>
<evidence type="ECO:0000256" key="4">
    <source>
        <dbReference type="ARBA" id="ARBA00022801"/>
    </source>
</evidence>
<comment type="similarity">
    <text evidence="2">Belongs to the glycosyl hydrolase 81 family.</text>
</comment>
<dbReference type="AlphaFoldDB" id="A0A9P9EED4"/>
<keyword evidence="4" id="KW-0378">Hydrolase</keyword>
<dbReference type="Proteomes" id="UP000700596">
    <property type="component" value="Unassembled WGS sequence"/>
</dbReference>
<feature type="domain" description="Glycosyl hydrolase family 81 N-terminal" evidence="10">
    <location>
        <begin position="72"/>
        <end position="395"/>
    </location>
</feature>
<evidence type="ECO:0000256" key="2">
    <source>
        <dbReference type="ARBA" id="ARBA00010730"/>
    </source>
</evidence>
<dbReference type="Pfam" id="PF03639">
    <property type="entry name" value="Glyco_hydro_81"/>
    <property type="match status" value="1"/>
</dbReference>
<dbReference type="GO" id="GO:0071555">
    <property type="term" value="P:cell wall organization"/>
    <property type="evidence" value="ECO:0007669"/>
    <property type="project" value="UniProtKB-KW"/>
</dbReference>
<sequence>MGLCPSFPSRLKTKKGDEKEKWSESWKDTLTSIGFNNGPITSAGVDVESEDNIFKPIQQDNILPQIPISCHHPVPRKGIVNKYNKTLQTNKFYANAFLGNQDQPIWTHPYFIWWGRGNSGKDVFETWGMNIAHIEEQELVYGEGNPARAYINPRRQSLIITAPELDRLSGLTTDTHLPFSVNINLVHRSTGEEPKITFPVVQGMGFVTASFRSATPIIQCPGKGFKSISQPVPVGKSTKFRIKDDDGRDWVAYVNPVPGLEYDTSSFIATDEHNFIGPSNFKGTIQIAKNPLGPEGEAIYDKAAGSFAAEAILTGTIDDIKGKYTLSYTRVGQSPLLMFVLPHHIQSLDSDLKPNVTKLQLRTTTKGIATAIWGEKLTFLEPNLPTTMGFAPWTPTINLPRLRQFAQSVPLLTTIALQDMHAAIALETPPDSMYFAGKTLAKFATILFVLKDILNNPGYVEGLTKLKAEMARYIQNKQKHPLFYDDDWKGLVSNAGFTEGPGADFGNTYYNDHHFHYGYFVYTAAVIGTLDPGWLAEGDNKAWTNMLVKDFAESDYNGRDYPFSRSFDWWVGHSWAKGLFESADGKDQESSSEDGFAGLAVRMWGRVCGDGGMESRGTLMLALQSRTFNTYFYISPTNPLNPPNAPSNQSSIHPPLYTPNLLTGILFENKVDHATYFGTAPHLIHGIHMLPISPATFYLRRNVVWVREEWEKYFSNGRALGVEGGWKGVLVANSGVLDARGAWEFFLNGEGGKWEGSWIDGGASRCWYLVWVAGVGGLGVEGDEREVEPRGGAVL</sequence>
<evidence type="ECO:0000256" key="7">
    <source>
        <dbReference type="ARBA" id="ARBA00023316"/>
    </source>
</evidence>
<feature type="domain" description="Glycosyl hydrolase family 81 C-terminal" evidence="11">
    <location>
        <begin position="408"/>
        <end position="769"/>
    </location>
</feature>
<evidence type="ECO:0000256" key="6">
    <source>
        <dbReference type="ARBA" id="ARBA00023295"/>
    </source>
</evidence>
<keyword evidence="6" id="KW-0326">Glycosidase</keyword>
<accession>A0A9P9EED4</accession>
<dbReference type="EC" id="3.2.1.39" evidence="3"/>